<keyword evidence="2" id="KW-1185">Reference proteome</keyword>
<dbReference type="Proteomes" id="UP000789525">
    <property type="component" value="Unassembled WGS sequence"/>
</dbReference>
<gene>
    <name evidence="1" type="ORF">ACOLOM_LOCUS13437</name>
</gene>
<evidence type="ECO:0000313" key="2">
    <source>
        <dbReference type="Proteomes" id="UP000789525"/>
    </source>
</evidence>
<sequence>TQPVYQGQQYEHQQGYPPTYDDPQRSHNYPPNVMHDNSQPSTWERTISLNNSTVVATSQTNIASVFNRLDLQSYIGTAYVLGSTVFLPIFATLADVFGRYMAMQLSMVIFLIGSALSTGAANMPMLLVGRGISGIGAAGLLSIVRVILADSANIEDNNVQGALMVLMYAIGYVLGPILGGVLLKANWRWVFGI</sequence>
<feature type="non-terminal residue" evidence="1">
    <location>
        <position position="1"/>
    </location>
</feature>
<feature type="non-terminal residue" evidence="1">
    <location>
        <position position="193"/>
    </location>
</feature>
<protein>
    <submittedName>
        <fullName evidence="1">417_t:CDS:1</fullName>
    </submittedName>
</protein>
<organism evidence="1 2">
    <name type="scientific">Acaulospora colombiana</name>
    <dbReference type="NCBI Taxonomy" id="27376"/>
    <lineage>
        <taxon>Eukaryota</taxon>
        <taxon>Fungi</taxon>
        <taxon>Fungi incertae sedis</taxon>
        <taxon>Mucoromycota</taxon>
        <taxon>Glomeromycotina</taxon>
        <taxon>Glomeromycetes</taxon>
        <taxon>Diversisporales</taxon>
        <taxon>Acaulosporaceae</taxon>
        <taxon>Acaulospora</taxon>
    </lineage>
</organism>
<reference evidence="1" key="1">
    <citation type="submission" date="2021-06" db="EMBL/GenBank/DDBJ databases">
        <authorList>
            <person name="Kallberg Y."/>
            <person name="Tangrot J."/>
            <person name="Rosling A."/>
        </authorList>
    </citation>
    <scope>NUCLEOTIDE SEQUENCE</scope>
    <source>
        <strain evidence="1">CL356</strain>
    </source>
</reference>
<dbReference type="EMBL" id="CAJVPT010061648">
    <property type="protein sequence ID" value="CAG8765664.1"/>
    <property type="molecule type" value="Genomic_DNA"/>
</dbReference>
<evidence type="ECO:0000313" key="1">
    <source>
        <dbReference type="EMBL" id="CAG8765664.1"/>
    </source>
</evidence>
<proteinExistence type="predicted"/>
<accession>A0ACA9QV58</accession>
<comment type="caution">
    <text evidence="1">The sequence shown here is derived from an EMBL/GenBank/DDBJ whole genome shotgun (WGS) entry which is preliminary data.</text>
</comment>
<name>A0ACA9QV58_9GLOM</name>